<name>A0ACC0DHA4_9PEZI</name>
<reference evidence="1 2" key="1">
    <citation type="journal article" date="2022" name="New Phytol.">
        <title>Ecological generalism drives hyperdiversity of secondary metabolite gene clusters in xylarialean endophytes.</title>
        <authorList>
            <person name="Franco M.E.E."/>
            <person name="Wisecaver J.H."/>
            <person name="Arnold A.E."/>
            <person name="Ju Y.M."/>
            <person name="Slot J.C."/>
            <person name="Ahrendt S."/>
            <person name="Moore L.P."/>
            <person name="Eastman K.E."/>
            <person name="Scott K."/>
            <person name="Konkel Z."/>
            <person name="Mondo S.J."/>
            <person name="Kuo A."/>
            <person name="Hayes R.D."/>
            <person name="Haridas S."/>
            <person name="Andreopoulos B."/>
            <person name="Riley R."/>
            <person name="LaButti K."/>
            <person name="Pangilinan J."/>
            <person name="Lipzen A."/>
            <person name="Amirebrahimi M."/>
            <person name="Yan J."/>
            <person name="Adam C."/>
            <person name="Keymanesh K."/>
            <person name="Ng V."/>
            <person name="Louie K."/>
            <person name="Northen T."/>
            <person name="Drula E."/>
            <person name="Henrissat B."/>
            <person name="Hsieh H.M."/>
            <person name="Youens-Clark K."/>
            <person name="Lutzoni F."/>
            <person name="Miadlikowska J."/>
            <person name="Eastwood D.C."/>
            <person name="Hamelin R.C."/>
            <person name="Grigoriev I.V."/>
            <person name="U'Ren J.M."/>
        </authorList>
    </citation>
    <scope>NUCLEOTIDE SEQUENCE [LARGE SCALE GENOMIC DNA]</scope>
    <source>
        <strain evidence="1 2">ER1909</strain>
    </source>
</reference>
<evidence type="ECO:0000313" key="2">
    <source>
        <dbReference type="Proteomes" id="UP001497680"/>
    </source>
</evidence>
<dbReference type="EMBL" id="MU394285">
    <property type="protein sequence ID" value="KAI6091925.1"/>
    <property type="molecule type" value="Genomic_DNA"/>
</dbReference>
<protein>
    <submittedName>
        <fullName evidence="1">Uncharacterized protein</fullName>
    </submittedName>
</protein>
<comment type="caution">
    <text evidence="1">The sequence shown here is derived from an EMBL/GenBank/DDBJ whole genome shotgun (WGS) entry which is preliminary data.</text>
</comment>
<dbReference type="Proteomes" id="UP001497680">
    <property type="component" value="Unassembled WGS sequence"/>
</dbReference>
<sequence>MPSSNDKRQPQGTRLRRRLPSTDRRSTSQLDGGLRYRNSPADSFSSRRWRARRLAGRDLGRGDDEDGEDGGHGGHRNFHEFADGPGDGGKFHGDDPGESSGDDIHSDDNMSDDDSDIENDNVPQQTTILPTTTSLSSSGTIVTLTAVPPPSQVTTSIPDVLTTLTPQIATPSPVVNPGIKLLPTISTTASSPIITVPSDRKEAASASSVSLSITAGIPTPPTTTSAQLALETTSSIIGNNHKDFSMEDNDNNGNGDGQKHRGHGDKGNNNKGGLDSTAEHLLIAAGAIGAFILLCFIGWIVYRVLKRPKGGNSGMGFLDKLSWRRKAPMEGTSTWDGRTLYMANEAPPNYEKGEYGTMMSGNYYGPAKAYPPGPGSLVRSNSGTGTLRQPPNDSLAPPGMMNQYEPDNDAASLNNNINLTMRTQMSQMSQPYYKESEMPRRPPPENRASQLSSISSGFGDGDIIIPPPLAVQKPLPEPGSNNRSADDDAARENPAARDSWVNRDDDRRETVYTTTSEDRPARFRSITSWVNQQAGRAKRAGSRARERGEVPVMPAVPGEINMTRQTAYR</sequence>
<accession>A0ACC0DHA4</accession>
<gene>
    <name evidence="1" type="ORF">F4821DRAFT_174512</name>
</gene>
<proteinExistence type="predicted"/>
<evidence type="ECO:0000313" key="1">
    <source>
        <dbReference type="EMBL" id="KAI6091925.1"/>
    </source>
</evidence>
<keyword evidence="2" id="KW-1185">Reference proteome</keyword>
<organism evidence="1 2">
    <name type="scientific">Hypoxylon rubiginosum</name>
    <dbReference type="NCBI Taxonomy" id="110542"/>
    <lineage>
        <taxon>Eukaryota</taxon>
        <taxon>Fungi</taxon>
        <taxon>Dikarya</taxon>
        <taxon>Ascomycota</taxon>
        <taxon>Pezizomycotina</taxon>
        <taxon>Sordariomycetes</taxon>
        <taxon>Xylariomycetidae</taxon>
        <taxon>Xylariales</taxon>
        <taxon>Hypoxylaceae</taxon>
        <taxon>Hypoxylon</taxon>
    </lineage>
</organism>